<dbReference type="Proteomes" id="UP001634747">
    <property type="component" value="Unassembled WGS sequence"/>
</dbReference>
<keyword evidence="3" id="KW-1185">Reference proteome</keyword>
<proteinExistence type="predicted"/>
<sequence length="102" mass="11534">MRFNRKRRALLQQFERRLSDQLEQLQELPARVEAEVQAVAGETVASRAAITAAWVTGAVAVLAAGLYAGRELRSRYKFKRRTPYDYYAHSGDRSDLEFGVGT</sequence>
<organism evidence="2 3">
    <name type="scientific">Terriglobus aquaticus</name>
    <dbReference type="NCBI Taxonomy" id="940139"/>
    <lineage>
        <taxon>Bacteria</taxon>
        <taxon>Pseudomonadati</taxon>
        <taxon>Acidobacteriota</taxon>
        <taxon>Terriglobia</taxon>
        <taxon>Terriglobales</taxon>
        <taxon>Acidobacteriaceae</taxon>
        <taxon>Terriglobus</taxon>
    </lineage>
</organism>
<feature type="transmembrane region" description="Helical" evidence="1">
    <location>
        <begin position="48"/>
        <end position="69"/>
    </location>
</feature>
<dbReference type="EMBL" id="JBJYXY010000001">
    <property type="protein sequence ID" value="MFN2974703.1"/>
    <property type="molecule type" value="Genomic_DNA"/>
</dbReference>
<keyword evidence="1" id="KW-0812">Transmembrane</keyword>
<name>A0ABW9KHJ2_9BACT</name>
<keyword evidence="1" id="KW-1133">Transmembrane helix</keyword>
<gene>
    <name evidence="2" type="ORF">ACK2TP_02920</name>
</gene>
<evidence type="ECO:0000256" key="1">
    <source>
        <dbReference type="SAM" id="Phobius"/>
    </source>
</evidence>
<keyword evidence="1" id="KW-0472">Membrane</keyword>
<evidence type="ECO:0000313" key="3">
    <source>
        <dbReference type="Proteomes" id="UP001634747"/>
    </source>
</evidence>
<dbReference type="RefSeq" id="WP_263413740.1">
    <property type="nucleotide sequence ID" value="NZ_BAABBH010000001.1"/>
</dbReference>
<protein>
    <recommendedName>
        <fullName evidence="4">DUF3618 domain-containing protein</fullName>
    </recommendedName>
</protein>
<evidence type="ECO:0008006" key="4">
    <source>
        <dbReference type="Google" id="ProtNLM"/>
    </source>
</evidence>
<accession>A0ABW9KHJ2</accession>
<comment type="caution">
    <text evidence="2">The sequence shown here is derived from an EMBL/GenBank/DDBJ whole genome shotgun (WGS) entry which is preliminary data.</text>
</comment>
<evidence type="ECO:0000313" key="2">
    <source>
        <dbReference type="EMBL" id="MFN2974703.1"/>
    </source>
</evidence>
<reference evidence="2 3" key="1">
    <citation type="submission" date="2024-12" db="EMBL/GenBank/DDBJ databases">
        <authorList>
            <person name="Lee Y."/>
        </authorList>
    </citation>
    <scope>NUCLEOTIDE SEQUENCE [LARGE SCALE GENOMIC DNA]</scope>
    <source>
        <strain evidence="2 3">03SUJ4</strain>
    </source>
</reference>